<dbReference type="KEGG" id="cant:NCTC13489_00379"/>
<dbReference type="RefSeq" id="WP_034716347.1">
    <property type="nucleotide sequence ID" value="NZ_FOIX01000002.1"/>
</dbReference>
<keyword evidence="3" id="KW-1185">Reference proteome</keyword>
<dbReference type="Proteomes" id="UP000270036">
    <property type="component" value="Chromosome"/>
</dbReference>
<reference evidence="1 3" key="1">
    <citation type="submission" date="2014-07" db="EMBL/GenBank/DDBJ databases">
        <authorList>
            <person name="Pisani N.G."/>
            <person name="Newman J.D."/>
        </authorList>
    </citation>
    <scope>NUCLEOTIDE SEQUENCE [LARGE SCALE GENOMIC DNA]</scope>
    <source>
        <strain evidence="1 3">LMG 24720</strain>
    </source>
</reference>
<dbReference type="GO" id="GO:0008757">
    <property type="term" value="F:S-adenosylmethionine-dependent methyltransferase activity"/>
    <property type="evidence" value="ECO:0007669"/>
    <property type="project" value="InterPro"/>
</dbReference>
<protein>
    <submittedName>
        <fullName evidence="2">Trans-aconitate methyltransferase</fullName>
    </submittedName>
</protein>
<dbReference type="GO" id="GO:0032259">
    <property type="term" value="P:methylation"/>
    <property type="evidence" value="ECO:0007669"/>
    <property type="project" value="UniProtKB-KW"/>
</dbReference>
<dbReference type="Proteomes" id="UP000028349">
    <property type="component" value="Unassembled WGS sequence"/>
</dbReference>
<evidence type="ECO:0000313" key="1">
    <source>
        <dbReference type="EMBL" id="KEY19878.1"/>
    </source>
</evidence>
<accession>A0A3S4VBW4</accession>
<dbReference type="EMBL" id="JPEP01000001">
    <property type="protein sequence ID" value="KEY19878.1"/>
    <property type="molecule type" value="Genomic_DNA"/>
</dbReference>
<dbReference type="InterPro" id="IPR008715">
    <property type="entry name" value="SAM-MeTfrase_NodS-like"/>
</dbReference>
<dbReference type="STRING" id="266748.HY04_01235"/>
<proteinExistence type="predicted"/>
<dbReference type="EMBL" id="LR134441">
    <property type="protein sequence ID" value="VEH96227.1"/>
    <property type="molecule type" value="Genomic_DNA"/>
</dbReference>
<organism evidence="2 4">
    <name type="scientific">Kaistella antarctica</name>
    <dbReference type="NCBI Taxonomy" id="266748"/>
    <lineage>
        <taxon>Bacteria</taxon>
        <taxon>Pseudomonadati</taxon>
        <taxon>Bacteroidota</taxon>
        <taxon>Flavobacteriia</taxon>
        <taxon>Flavobacteriales</taxon>
        <taxon>Weeksellaceae</taxon>
        <taxon>Chryseobacterium group</taxon>
        <taxon>Kaistella</taxon>
    </lineage>
</organism>
<sequence>MEKKETLKADYFADVYAANDDPWNFETSAYEAQKYSATLQALPRNQYRNALEIGCSIGVLTKMLAEKCHHLLATDISEKALDFAKIKCKDLENVNFQLLHFPDELPNDQFNLILISEVAYYLSAEDWKKAIHKMYEMLPEKGEIVLVHWLPVVPDYPQTGNQVHYAFRKEMESKMENVFKTRTDQYRIDVWRKF</sequence>
<evidence type="ECO:0000313" key="4">
    <source>
        <dbReference type="Proteomes" id="UP000270036"/>
    </source>
</evidence>
<dbReference type="OrthoDB" id="9790023at2"/>
<dbReference type="SUPFAM" id="SSF53335">
    <property type="entry name" value="S-adenosyl-L-methionine-dependent methyltransferases"/>
    <property type="match status" value="1"/>
</dbReference>
<dbReference type="Gene3D" id="3.40.50.150">
    <property type="entry name" value="Vaccinia Virus protein VP39"/>
    <property type="match status" value="1"/>
</dbReference>
<keyword evidence="2" id="KW-0808">Transferase</keyword>
<dbReference type="InterPro" id="IPR029063">
    <property type="entry name" value="SAM-dependent_MTases_sf"/>
</dbReference>
<reference evidence="2 4" key="2">
    <citation type="submission" date="2018-12" db="EMBL/GenBank/DDBJ databases">
        <authorList>
            <consortium name="Pathogen Informatics"/>
        </authorList>
    </citation>
    <scope>NUCLEOTIDE SEQUENCE [LARGE SCALE GENOMIC DNA]</scope>
    <source>
        <strain evidence="2 4">NCTC13489</strain>
    </source>
</reference>
<keyword evidence="2" id="KW-0489">Methyltransferase</keyword>
<dbReference type="PANTHER" id="PTHR43861">
    <property type="entry name" value="TRANS-ACONITATE 2-METHYLTRANSFERASE-RELATED"/>
    <property type="match status" value="1"/>
</dbReference>
<name>A0A3S4VBW4_9FLAO</name>
<dbReference type="CDD" id="cd02440">
    <property type="entry name" value="AdoMet_MTases"/>
    <property type="match status" value="1"/>
</dbReference>
<evidence type="ECO:0000313" key="2">
    <source>
        <dbReference type="EMBL" id="VEH96227.1"/>
    </source>
</evidence>
<gene>
    <name evidence="1" type="ORF">HY04_01235</name>
    <name evidence="2" type="ORF">NCTC13489_00379</name>
</gene>
<dbReference type="GO" id="GO:0009312">
    <property type="term" value="P:oligosaccharide biosynthetic process"/>
    <property type="evidence" value="ECO:0007669"/>
    <property type="project" value="InterPro"/>
</dbReference>
<dbReference type="AlphaFoldDB" id="A0A3S4VBW4"/>
<dbReference type="Pfam" id="PF05401">
    <property type="entry name" value="NodS"/>
    <property type="match status" value="1"/>
</dbReference>
<evidence type="ECO:0000313" key="3">
    <source>
        <dbReference type="Proteomes" id="UP000028349"/>
    </source>
</evidence>